<feature type="chain" id="PRO_5034761372" evidence="2">
    <location>
        <begin position="27"/>
        <end position="347"/>
    </location>
</feature>
<evidence type="ECO:0000313" key="5">
    <source>
        <dbReference type="Proteomes" id="UP000593765"/>
    </source>
</evidence>
<sequence length="347" mass="38043">MRSSALNAVLAAACLTGSALVSSAGAQSARDERPENPRPAPRVPDEQPRNPRMPQDGRPQGQGQGIDRPMRIELDLKAELEKAAYLGVSTSTASKALRHQVELPNGVGLVVDTVAPDSPAAAAGLKQHDLLHKLNDQLLVNPQQLAVLVRTQKAGDSIKLTVIRAGKPVELTAKLIERDLPPLDELRLGVEPRILEDRLMNWNQGGQPGQQPPFINVFPRPDGPRPDGQAMPFPLLNQSGTVAWDDGTVSMVIRMENGKQTLVAKDKEGKELFNGPIDTEEQRSKLPPEVRDRMKNVSLPGMMRGGFRRDGDRREGDRRPDGQRPEGDRRSDTPRPEGEKPQRPPEN</sequence>
<dbReference type="InterPro" id="IPR036034">
    <property type="entry name" value="PDZ_sf"/>
</dbReference>
<dbReference type="InterPro" id="IPR001478">
    <property type="entry name" value="PDZ"/>
</dbReference>
<feature type="compositionally biased region" description="Low complexity" evidence="1">
    <location>
        <begin position="52"/>
        <end position="67"/>
    </location>
</feature>
<evidence type="ECO:0000256" key="2">
    <source>
        <dbReference type="SAM" id="SignalP"/>
    </source>
</evidence>
<dbReference type="CDD" id="cd06779">
    <property type="entry name" value="cpPDZ_Deg_HtrA-like"/>
    <property type="match status" value="1"/>
</dbReference>
<dbReference type="AlphaFoldDB" id="A0A7M2WU89"/>
<gene>
    <name evidence="4" type="ORF">IPV69_19210</name>
</gene>
<evidence type="ECO:0000313" key="4">
    <source>
        <dbReference type="EMBL" id="QOV88361.1"/>
    </source>
</evidence>
<dbReference type="RefSeq" id="WP_206291340.1">
    <property type="nucleotide sequence ID" value="NZ_CP063458.1"/>
</dbReference>
<dbReference type="SUPFAM" id="SSF50156">
    <property type="entry name" value="PDZ domain-like"/>
    <property type="match status" value="1"/>
</dbReference>
<dbReference type="SMART" id="SM00228">
    <property type="entry name" value="PDZ"/>
    <property type="match status" value="1"/>
</dbReference>
<feature type="region of interest" description="Disordered" evidence="1">
    <location>
        <begin position="21"/>
        <end position="67"/>
    </location>
</feature>
<dbReference type="Proteomes" id="UP000593765">
    <property type="component" value="Chromosome"/>
</dbReference>
<dbReference type="EMBL" id="CP063458">
    <property type="protein sequence ID" value="QOV88361.1"/>
    <property type="molecule type" value="Genomic_DNA"/>
</dbReference>
<proteinExistence type="predicted"/>
<feature type="compositionally biased region" description="Basic and acidic residues" evidence="1">
    <location>
        <begin position="307"/>
        <end position="347"/>
    </location>
</feature>
<feature type="region of interest" description="Disordered" evidence="1">
    <location>
        <begin position="266"/>
        <end position="347"/>
    </location>
</feature>
<feature type="signal peptide" evidence="2">
    <location>
        <begin position="1"/>
        <end position="26"/>
    </location>
</feature>
<dbReference type="Gene3D" id="2.30.42.10">
    <property type="match status" value="1"/>
</dbReference>
<reference evidence="4 5" key="1">
    <citation type="submission" date="2020-10" db="EMBL/GenBank/DDBJ databases">
        <title>Wide distribution of Phycisphaera-like planctomycetes from WD2101 soil group in peatlands and genome analysis of the first cultivated representative.</title>
        <authorList>
            <person name="Dedysh S.N."/>
            <person name="Beletsky A.V."/>
            <person name="Ivanova A."/>
            <person name="Kulichevskaya I.S."/>
            <person name="Suzina N.E."/>
            <person name="Philippov D.A."/>
            <person name="Rakitin A.L."/>
            <person name="Mardanov A.V."/>
            <person name="Ravin N.V."/>
        </authorList>
    </citation>
    <scope>NUCLEOTIDE SEQUENCE [LARGE SCALE GENOMIC DNA]</scope>
    <source>
        <strain evidence="4 5">M1803</strain>
    </source>
</reference>
<accession>A0A7M2WU89</accession>
<dbReference type="PROSITE" id="PS50106">
    <property type="entry name" value="PDZ"/>
    <property type="match status" value="1"/>
</dbReference>
<feature type="domain" description="PDZ" evidence="3">
    <location>
        <begin position="73"/>
        <end position="166"/>
    </location>
</feature>
<dbReference type="KEGG" id="hbs:IPV69_19210"/>
<name>A0A7M2WU89_9BACT</name>
<dbReference type="Pfam" id="PF13180">
    <property type="entry name" value="PDZ_2"/>
    <property type="match status" value="1"/>
</dbReference>
<evidence type="ECO:0000259" key="3">
    <source>
        <dbReference type="PROSITE" id="PS50106"/>
    </source>
</evidence>
<protein>
    <submittedName>
        <fullName evidence="4">PDZ domain-containing protein</fullName>
    </submittedName>
</protein>
<feature type="compositionally biased region" description="Basic and acidic residues" evidence="1">
    <location>
        <begin position="280"/>
        <end position="295"/>
    </location>
</feature>
<keyword evidence="5" id="KW-1185">Reference proteome</keyword>
<organism evidence="4 5">
    <name type="scientific">Humisphaera borealis</name>
    <dbReference type="NCBI Taxonomy" id="2807512"/>
    <lineage>
        <taxon>Bacteria</taxon>
        <taxon>Pseudomonadati</taxon>
        <taxon>Planctomycetota</taxon>
        <taxon>Phycisphaerae</taxon>
        <taxon>Tepidisphaerales</taxon>
        <taxon>Tepidisphaeraceae</taxon>
        <taxon>Humisphaera</taxon>
    </lineage>
</organism>
<evidence type="ECO:0000256" key="1">
    <source>
        <dbReference type="SAM" id="MobiDB-lite"/>
    </source>
</evidence>
<keyword evidence="2" id="KW-0732">Signal</keyword>